<dbReference type="Proteomes" id="UP001589776">
    <property type="component" value="Unassembled WGS sequence"/>
</dbReference>
<reference evidence="1 2" key="1">
    <citation type="submission" date="2024-09" db="EMBL/GenBank/DDBJ databases">
        <authorList>
            <person name="Sun Q."/>
            <person name="Mori K."/>
        </authorList>
    </citation>
    <scope>NUCLEOTIDE SEQUENCE [LARGE SCALE GENOMIC DNA]</scope>
    <source>
        <strain evidence="1 2">CCM 7759</strain>
    </source>
</reference>
<proteinExistence type="predicted"/>
<accession>A0ABV6DID4</accession>
<keyword evidence="2" id="KW-1185">Reference proteome</keyword>
<protein>
    <submittedName>
        <fullName evidence="1">Uncharacterized protein</fullName>
    </submittedName>
</protein>
<comment type="caution">
    <text evidence="1">The sequence shown here is derived from an EMBL/GenBank/DDBJ whole genome shotgun (WGS) entry which is preliminary data.</text>
</comment>
<name>A0ABV6DID4_9BACL</name>
<gene>
    <name evidence="1" type="ORF">ACFFK0_07925</name>
</gene>
<dbReference type="EMBL" id="JBHLWN010000030">
    <property type="protein sequence ID" value="MFC0212388.1"/>
    <property type="molecule type" value="Genomic_DNA"/>
</dbReference>
<dbReference type="RefSeq" id="WP_377469542.1">
    <property type="nucleotide sequence ID" value="NZ_JBHLWN010000030.1"/>
</dbReference>
<evidence type="ECO:0000313" key="2">
    <source>
        <dbReference type="Proteomes" id="UP001589776"/>
    </source>
</evidence>
<evidence type="ECO:0000313" key="1">
    <source>
        <dbReference type="EMBL" id="MFC0212388.1"/>
    </source>
</evidence>
<sequence>MSAIRRCPSPFGCRPSDVKTGSVNRLNPLCSYRFSTGSAYRRPISTMAAT</sequence>
<organism evidence="1 2">
    <name type="scientific">Paenibacillus chartarius</name>
    <dbReference type="NCBI Taxonomy" id="747481"/>
    <lineage>
        <taxon>Bacteria</taxon>
        <taxon>Bacillati</taxon>
        <taxon>Bacillota</taxon>
        <taxon>Bacilli</taxon>
        <taxon>Bacillales</taxon>
        <taxon>Paenibacillaceae</taxon>
        <taxon>Paenibacillus</taxon>
    </lineage>
</organism>